<evidence type="ECO:0000313" key="3">
    <source>
        <dbReference type="EMBL" id="CAH1116226.1"/>
    </source>
</evidence>
<feature type="compositionally biased region" description="Polar residues" evidence="1">
    <location>
        <begin position="881"/>
        <end position="896"/>
    </location>
</feature>
<protein>
    <recommendedName>
        <fullName evidence="2">WAP domain-containing protein</fullName>
    </recommendedName>
</protein>
<feature type="region of interest" description="Disordered" evidence="1">
    <location>
        <begin position="1090"/>
        <end position="1169"/>
    </location>
</feature>
<feature type="compositionally biased region" description="Polar residues" evidence="1">
    <location>
        <begin position="1091"/>
        <end position="1126"/>
    </location>
</feature>
<organism evidence="3 4">
    <name type="scientific">Phaedon cochleariae</name>
    <name type="common">Mustard beetle</name>
    <dbReference type="NCBI Taxonomy" id="80249"/>
    <lineage>
        <taxon>Eukaryota</taxon>
        <taxon>Metazoa</taxon>
        <taxon>Ecdysozoa</taxon>
        <taxon>Arthropoda</taxon>
        <taxon>Hexapoda</taxon>
        <taxon>Insecta</taxon>
        <taxon>Pterygota</taxon>
        <taxon>Neoptera</taxon>
        <taxon>Endopterygota</taxon>
        <taxon>Coleoptera</taxon>
        <taxon>Polyphaga</taxon>
        <taxon>Cucujiformia</taxon>
        <taxon>Chrysomeloidea</taxon>
        <taxon>Chrysomelidae</taxon>
        <taxon>Chrysomelinae</taxon>
        <taxon>Chrysomelini</taxon>
        <taxon>Phaedon</taxon>
    </lineage>
</organism>
<feature type="region of interest" description="Disordered" evidence="1">
    <location>
        <begin position="501"/>
        <end position="528"/>
    </location>
</feature>
<feature type="compositionally biased region" description="Polar residues" evidence="1">
    <location>
        <begin position="1317"/>
        <end position="1368"/>
    </location>
</feature>
<feature type="compositionally biased region" description="Polar residues" evidence="1">
    <location>
        <begin position="930"/>
        <end position="952"/>
    </location>
</feature>
<feature type="region of interest" description="Disordered" evidence="1">
    <location>
        <begin position="1612"/>
        <end position="1650"/>
    </location>
</feature>
<feature type="compositionally biased region" description="Acidic residues" evidence="1">
    <location>
        <begin position="1624"/>
        <end position="1639"/>
    </location>
</feature>
<dbReference type="Pfam" id="PF00095">
    <property type="entry name" value="WAP"/>
    <property type="match status" value="1"/>
</dbReference>
<dbReference type="GO" id="GO:0030414">
    <property type="term" value="F:peptidase inhibitor activity"/>
    <property type="evidence" value="ECO:0007669"/>
    <property type="project" value="InterPro"/>
</dbReference>
<feature type="compositionally biased region" description="Basic and acidic residues" evidence="1">
    <location>
        <begin position="363"/>
        <end position="374"/>
    </location>
</feature>
<feature type="region of interest" description="Disordered" evidence="1">
    <location>
        <begin position="1548"/>
        <end position="1589"/>
    </location>
</feature>
<dbReference type="GO" id="GO:0005576">
    <property type="term" value="C:extracellular region"/>
    <property type="evidence" value="ECO:0007669"/>
    <property type="project" value="InterPro"/>
</dbReference>
<feature type="region of interest" description="Disordered" evidence="1">
    <location>
        <begin position="130"/>
        <end position="279"/>
    </location>
</feature>
<feature type="compositionally biased region" description="Polar residues" evidence="1">
    <location>
        <begin position="711"/>
        <end position="729"/>
    </location>
</feature>
<dbReference type="CDD" id="cd00199">
    <property type="entry name" value="WAP"/>
    <property type="match status" value="1"/>
</dbReference>
<feature type="region of interest" description="Disordered" evidence="1">
    <location>
        <begin position="293"/>
        <end position="321"/>
    </location>
</feature>
<feature type="compositionally biased region" description="Polar residues" evidence="1">
    <location>
        <begin position="246"/>
        <end position="263"/>
    </location>
</feature>
<feature type="compositionally biased region" description="Low complexity" evidence="1">
    <location>
        <begin position="219"/>
        <end position="232"/>
    </location>
</feature>
<reference evidence="3" key="1">
    <citation type="submission" date="2022-01" db="EMBL/GenBank/DDBJ databases">
        <authorList>
            <person name="King R."/>
        </authorList>
    </citation>
    <scope>NUCLEOTIDE SEQUENCE</scope>
</reference>
<evidence type="ECO:0000259" key="2">
    <source>
        <dbReference type="Pfam" id="PF00095"/>
    </source>
</evidence>
<feature type="compositionally biased region" description="Polar residues" evidence="1">
    <location>
        <begin position="1296"/>
        <end position="1309"/>
    </location>
</feature>
<reference evidence="3" key="2">
    <citation type="submission" date="2022-10" db="EMBL/GenBank/DDBJ databases">
        <authorList>
            <consortium name="ENA_rothamsted_submissions"/>
            <consortium name="culmorum"/>
            <person name="King R."/>
        </authorList>
    </citation>
    <scope>NUCLEOTIDE SEQUENCE</scope>
</reference>
<feature type="compositionally biased region" description="Polar residues" evidence="1">
    <location>
        <begin position="346"/>
        <end position="362"/>
    </location>
</feature>
<feature type="compositionally biased region" description="Basic and acidic residues" evidence="1">
    <location>
        <begin position="160"/>
        <end position="172"/>
    </location>
</feature>
<evidence type="ECO:0000313" key="4">
    <source>
        <dbReference type="Proteomes" id="UP001153737"/>
    </source>
</evidence>
<feature type="compositionally biased region" description="Low complexity" evidence="1">
    <location>
        <begin position="516"/>
        <end position="528"/>
    </location>
</feature>
<feature type="compositionally biased region" description="Polar residues" evidence="1">
    <location>
        <begin position="584"/>
        <end position="600"/>
    </location>
</feature>
<feature type="region of interest" description="Disordered" evidence="1">
    <location>
        <begin position="868"/>
        <end position="960"/>
    </location>
</feature>
<feature type="compositionally biased region" description="Low complexity" evidence="1">
    <location>
        <begin position="1283"/>
        <end position="1295"/>
    </location>
</feature>
<gene>
    <name evidence="3" type="ORF">PHAECO_LOCUS1072</name>
</gene>
<proteinExistence type="predicted"/>
<dbReference type="EMBL" id="OU896707">
    <property type="protein sequence ID" value="CAH1116226.1"/>
    <property type="molecule type" value="Genomic_DNA"/>
</dbReference>
<feature type="region of interest" description="Disordered" evidence="1">
    <location>
        <begin position="343"/>
        <end position="374"/>
    </location>
</feature>
<sequence length="1650" mass="181087">MMVCATTRFSCPEGRYPKSVTEAFECSSDHQCPKTYKCCDNECFLHKVCQTAIPAISSTTENIITTPVPSTQNILLVSKSTVINTIANASNEITMAQLKSTTTEDLDNSAMQTTSSELSMENIRIETFRTTSTTSEQETTEKSFETEDISMEMTDITQSSKEDSFTEQKTESTDGTGDIQLATDQTTTSISRGGIEETETITDGTSSPIYIEQTRAYDSTPTSTVTETEPTENPGNRDTIIDETDSSISNRETMEYYTTQSTESEPDEEPGNKETIIDETSFFIFDIETMKYETTQSTESEPEEKPGNTDIIEDETSYSISTEGRRVNDEFFDKMTGIEEIIADGSSASMSTNKTTSQGESKTTTDKYSNDPDNIKMTTTVASSPNAQVDGSGRPLKDFETTTIQISFSSTTRTNVSDETFNKTAGRSTDKNDEIDTSTSTRNTTKTENDITPSTMAGTLHDIKTTTKETSSSKSMPTPHDEFFDKMTGINLIIANEISASMSSNKTTSQEESKTTTDTYPNDPDNTTMNTTVAFSPISEEEINKDEQKYATKSSITNTTRDIEENTMKNTSPNSEEVTETHRTTFSSLDGGENSTLDETNKTNNITFYTEVTTKSTNAQVDGTGRILEDFETTTIQTSYLSTTITNVPSETFNKTAATSTDKNDEIDTSTPISTKNTKKTENGIKPSTMVGTSDDIETTTPHDEFYETSAPMSTNKTTSQGESKTTTHTYSKDLDNIKMNTTVISPISEEEINKDERENITVSSITNTTRDIGENTLKNTFPNSEEFTETHRTTLSSLDGGENSTLYETNKTNNISLDTKVTTQATNAHVDGVGRTSRDFETTTIQTSFSSTTRTIVSNETFNKTAATSTDKNDGIDTGTPISTKNTTKTENDITPSIMAGTSGDIETTTKESSSMKSMPTPHDEFYETSASMSTNRTTSQGESKTTTDTYFNDPDNIRMNTTTTFSPISAKEINKDEQENITMRITSITNTTRDIEENTLKNTSPNSEEVSETHRTTLSSLDGVENSTLYETNKTNNISFDTEVTTQSTNAHVDEVGRTSKDFGTTTIQTSSSSTTRTIVSNETFNKKAATSTDKNDGIDTSTPISTKNTTKTENDMTPSTMAGTSDDIETTTKEPSSSKSMSTPHDEFYETSAPISTNGESKTTTHTYSKDLDNIKMNTMVISPISEEEINKDERENITVSSITNTTRDIGENTLKNTSPNSEEVTETHRTTLSSLDGVENSTLYETNKTNNISFDTEVTTQSTNAHVDGVGRTSEDFETTTIQTRSSSTTRKNVSNETFNKTAARSTDKNDGIDTSTPISTKNTTKTENGITPSTMAGTTSQGESKTTTDTYSNDPDNIKMNTTAPLSSINQDEQEDITISSINDTTRDIENTTLKNTSTNFEEVTKTYSTTFVTFDGGETSTRGKTDKTSISFETDEVEIGLEFPTTGTGTSKHEIITPGEFEQPSDSVDNALMNNEKAYHGGSQISEGNRGIESDNQIKVSRIASPEPKNSSFSSFESVSPMFAFASKYFTHTEFISVTQRTIQNSSESDKSSVNHPRNDENMKNIDHHIDHNDETDGKAAGSLSEMNKYSTITVNYTKIDRASSGTFFFDETSGERGDDEDNDNDDENDDTREDGSGSEQPLE</sequence>
<feature type="region of interest" description="Disordered" evidence="1">
    <location>
        <begin position="566"/>
        <end position="600"/>
    </location>
</feature>
<feature type="region of interest" description="Disordered" evidence="1">
    <location>
        <begin position="421"/>
        <end position="456"/>
    </location>
</feature>
<feature type="compositionally biased region" description="Basic and acidic residues" evidence="1">
    <location>
        <begin position="1554"/>
        <end position="1584"/>
    </location>
</feature>
<dbReference type="Proteomes" id="UP001153737">
    <property type="component" value="Chromosome 1"/>
</dbReference>
<name>A0A9P0GLY2_PHACE</name>
<accession>A0A9P0GLY2</accession>
<feature type="compositionally biased region" description="Polar residues" evidence="1">
    <location>
        <begin position="1156"/>
        <end position="1169"/>
    </location>
</feature>
<feature type="domain" description="WAP" evidence="2">
    <location>
        <begin position="10"/>
        <end position="50"/>
    </location>
</feature>
<keyword evidence="4" id="KW-1185">Reference proteome</keyword>
<feature type="compositionally biased region" description="Low complexity" evidence="1">
    <location>
        <begin position="437"/>
        <end position="446"/>
    </location>
</feature>
<feature type="region of interest" description="Disordered" evidence="1">
    <location>
        <begin position="1271"/>
        <end position="1368"/>
    </location>
</feature>
<dbReference type="OrthoDB" id="6777225at2759"/>
<feature type="compositionally biased region" description="Low complexity" evidence="1">
    <location>
        <begin position="1136"/>
        <end position="1146"/>
    </location>
</feature>
<dbReference type="InterPro" id="IPR008197">
    <property type="entry name" value="WAP_dom"/>
</dbReference>
<feature type="region of interest" description="Disordered" evidence="1">
    <location>
        <begin position="656"/>
        <end position="729"/>
    </location>
</feature>
<feature type="compositionally biased region" description="Low complexity" evidence="1">
    <location>
        <begin position="912"/>
        <end position="922"/>
    </location>
</feature>
<evidence type="ECO:0000256" key="1">
    <source>
        <dbReference type="SAM" id="MobiDB-lite"/>
    </source>
</evidence>